<organism evidence="3 4">
    <name type="scientific">Cudoniella acicularis</name>
    <dbReference type="NCBI Taxonomy" id="354080"/>
    <lineage>
        <taxon>Eukaryota</taxon>
        <taxon>Fungi</taxon>
        <taxon>Dikarya</taxon>
        <taxon>Ascomycota</taxon>
        <taxon>Pezizomycotina</taxon>
        <taxon>Leotiomycetes</taxon>
        <taxon>Helotiales</taxon>
        <taxon>Tricladiaceae</taxon>
        <taxon>Cudoniella</taxon>
    </lineage>
</organism>
<dbReference type="SMART" id="SM00355">
    <property type="entry name" value="ZnF_C2H2"/>
    <property type="match status" value="2"/>
</dbReference>
<feature type="compositionally biased region" description="Basic and acidic residues" evidence="1">
    <location>
        <begin position="886"/>
        <end position="898"/>
    </location>
</feature>
<sequence>MDPYLSTWLSTVEKELLVGEAANITFTPFPIWSLYTYCVSVLSKQQSNLADSGLPQEIVSNLKDESIKLKLWGDGYNGREIEGLLTQFLELKVTTTFTLLRIATLLTHRIFPFLGLYDSTPEQLKLIQDTQKLKSHSKLILVSMVPEVSHDVFVTPLDSEHHLPSSARILPRNCESQTQSKDKGISSPSSSSTNHEDKPEREFENILSELGIYTTALLDLLPSIAHSLAITTQTDIRDPNPFTMRILEKYGDDNRPLKEFLGDANMKRYDRLLRMTRNSPEITEAKDNMGIVPPSRIDSDFYSGTKSREVSSNMSRTGKSSSSFYSFYTSTSASTTAGKEDNREARIPPTPVEVKQGLPFTCEICWKLQKDIKNRADWELHVISDLEPYVCTYRECIANDTTFRTPKAWFEHEFNEHIMKHHWRCQQCPQVAVSRAEMKKHLEKTHNFSSLEQIMTNLERTQRPGPMPFNVMPCPLCLKVPRGGTRKSFISHVCRKLESIALEALPRRVQDDEETGSEFTRRARSNSQSSISHRSEISNHINVVSTEPSKSKPSIDDFTRYLDVGWDLISPDEKTQAATRGWKTYIENVYPITNVKIRLHSRRLSSYLIEANEGYLLFSEDLKQGKLVSTTLERLWESLKGPIPIFYDEVVLEASEAYLSPFPPSRPAEYTPPEDHEDSSYVSYNSGGPAILSPTSQLMTSDSSQKIIDEWSHETDKAHSQNSLLERWCEIYPQYDPSLEQKKSFMSLADMSMEEVEDWFWRRRARLPPPGTRQRGNLPPSIDYPVNPRATTLAKGEVSAVDGQVPLELMPLTSNEPGNSPGVILDGNALDTDRRDKVDEGEGEGDQTKLQSKSKREPASPSLRSLLTARLGNTAGTGPAGELLVTEERAKGKGKSKEYPSASTEGHQETPPSSPVADIGPNSEEHPEAHEISKKSELAPFAAGRAKVAVAASHYTPTPLVDQSLEPWIGAAVIKNPAGGQISNKLFYDTGSTDNMVTQKFVDTYKIPLRPVLPDDLKVFEFAGKYEFIPRHYIELELKGDEHEIREFTKVSFYVVTGIGPWTLLVGRDFMHKHGLGLSSLKRSAGALVLAERPASKSTKRQQALLVKEMEKVREEAERLEASTVTLATSATYTTSGQQPTSASRTSASRTSAPSESRATTSK</sequence>
<feature type="compositionally biased region" description="Basic and acidic residues" evidence="1">
    <location>
        <begin position="831"/>
        <end position="840"/>
    </location>
</feature>
<feature type="region of interest" description="Disordered" evidence="1">
    <location>
        <begin position="165"/>
        <end position="201"/>
    </location>
</feature>
<feature type="compositionally biased region" description="Basic and acidic residues" evidence="1">
    <location>
        <begin position="923"/>
        <end position="937"/>
    </location>
</feature>
<feature type="domain" description="C2H2-type" evidence="2">
    <location>
        <begin position="423"/>
        <end position="446"/>
    </location>
</feature>
<feature type="domain" description="C2H2-type" evidence="2">
    <location>
        <begin position="389"/>
        <end position="417"/>
    </location>
</feature>
<comment type="caution">
    <text evidence="3">The sequence shown here is derived from an EMBL/GenBank/DDBJ whole genome shotgun (WGS) entry which is preliminary data.</text>
</comment>
<evidence type="ECO:0000313" key="4">
    <source>
        <dbReference type="Proteomes" id="UP000566819"/>
    </source>
</evidence>
<feature type="compositionally biased region" description="Low complexity" evidence="1">
    <location>
        <begin position="525"/>
        <end position="540"/>
    </location>
</feature>
<feature type="region of interest" description="Disordered" evidence="1">
    <location>
        <begin position="809"/>
        <end position="937"/>
    </location>
</feature>
<dbReference type="PANTHER" id="PTHR35391:SF5">
    <property type="entry name" value="DUF6590 DOMAIN-CONTAINING PROTEIN"/>
    <property type="match status" value="1"/>
</dbReference>
<keyword evidence="4" id="KW-1185">Reference proteome</keyword>
<evidence type="ECO:0000313" key="3">
    <source>
        <dbReference type="EMBL" id="KAF4631015.1"/>
    </source>
</evidence>
<dbReference type="Proteomes" id="UP000566819">
    <property type="component" value="Unassembled WGS sequence"/>
</dbReference>
<dbReference type="Pfam" id="PF26082">
    <property type="entry name" value="zf-C2H2_AcuF"/>
    <property type="match status" value="1"/>
</dbReference>
<dbReference type="EMBL" id="JAAMPI010000486">
    <property type="protein sequence ID" value="KAF4631015.1"/>
    <property type="molecule type" value="Genomic_DNA"/>
</dbReference>
<dbReference type="AlphaFoldDB" id="A0A8H4RLE9"/>
<dbReference type="PANTHER" id="PTHR35391">
    <property type="entry name" value="C2H2-TYPE DOMAIN-CONTAINING PROTEIN-RELATED"/>
    <property type="match status" value="1"/>
</dbReference>
<evidence type="ECO:0000256" key="1">
    <source>
        <dbReference type="SAM" id="MobiDB-lite"/>
    </source>
</evidence>
<feature type="region of interest" description="Disordered" evidence="1">
    <location>
        <begin position="1124"/>
        <end position="1163"/>
    </location>
</feature>
<dbReference type="InterPro" id="IPR058925">
    <property type="entry name" value="zf-C2H2_AcuF"/>
</dbReference>
<dbReference type="InterPro" id="IPR013087">
    <property type="entry name" value="Znf_C2H2_type"/>
</dbReference>
<feature type="region of interest" description="Disordered" evidence="1">
    <location>
        <begin position="767"/>
        <end position="787"/>
    </location>
</feature>
<evidence type="ECO:0000259" key="2">
    <source>
        <dbReference type="SMART" id="SM00355"/>
    </source>
</evidence>
<reference evidence="3 4" key="1">
    <citation type="submission" date="2020-03" db="EMBL/GenBank/DDBJ databases">
        <title>Draft Genome Sequence of Cudoniella acicularis.</title>
        <authorList>
            <person name="Buettner E."/>
            <person name="Kellner H."/>
        </authorList>
    </citation>
    <scope>NUCLEOTIDE SEQUENCE [LARGE SCALE GENOMIC DNA]</scope>
    <source>
        <strain evidence="3 4">DSM 108380</strain>
    </source>
</reference>
<gene>
    <name evidence="3" type="ORF">G7Y89_g7120</name>
</gene>
<dbReference type="OrthoDB" id="5359669at2759"/>
<proteinExistence type="predicted"/>
<feature type="region of interest" description="Disordered" evidence="1">
    <location>
        <begin position="511"/>
        <end position="540"/>
    </location>
</feature>
<name>A0A8H4RLE9_9HELO</name>
<protein>
    <recommendedName>
        <fullName evidence="2">C2H2-type domain-containing protein</fullName>
    </recommendedName>
</protein>
<accession>A0A8H4RLE9</accession>